<dbReference type="EMBL" id="CAQL01000757">
    <property type="protein sequence ID" value="CCQ57064.1"/>
    <property type="molecule type" value="Genomic_DNA"/>
</dbReference>
<evidence type="ECO:0000313" key="2">
    <source>
        <dbReference type="Proteomes" id="UP000017981"/>
    </source>
</evidence>
<evidence type="ECO:0000313" key="1">
    <source>
        <dbReference type="EMBL" id="CCQ57064.1"/>
    </source>
</evidence>
<dbReference type="Proteomes" id="UP000017981">
    <property type="component" value="Unassembled WGS sequence"/>
</dbReference>
<gene>
    <name evidence="1" type="ORF">CWATWH0005_3561</name>
</gene>
<protein>
    <submittedName>
        <fullName evidence="1">Uncharacterized protein</fullName>
    </submittedName>
</protein>
<sequence>MKHIGLYCPAETGHLHTMLPLGQGLQKKAIRSPFLAFPTQKPK</sequence>
<organism evidence="1 2">
    <name type="scientific">Crocosphaera watsonii WH 0005</name>
    <dbReference type="NCBI Taxonomy" id="423472"/>
    <lineage>
        <taxon>Bacteria</taxon>
        <taxon>Bacillati</taxon>
        <taxon>Cyanobacteriota</taxon>
        <taxon>Cyanophyceae</taxon>
        <taxon>Oscillatoriophycideae</taxon>
        <taxon>Chroococcales</taxon>
        <taxon>Aphanothecaceae</taxon>
        <taxon>Crocosphaera</taxon>
    </lineage>
</organism>
<proteinExistence type="predicted"/>
<reference evidence="1 2" key="1">
    <citation type="submission" date="2013-01" db="EMBL/GenBank/DDBJ databases">
        <authorList>
            <person name="Bench S."/>
        </authorList>
    </citation>
    <scope>NUCLEOTIDE SEQUENCE [LARGE SCALE GENOMIC DNA]</scope>
    <source>
        <strain evidence="1 2">WH 0005</strain>
    </source>
</reference>
<name>T2IVX6_CROWT</name>
<dbReference type="AlphaFoldDB" id="T2IVX6"/>
<accession>T2IVX6</accession>
<comment type="caution">
    <text evidence="1">The sequence shown here is derived from an EMBL/GenBank/DDBJ whole genome shotgun (WGS) entry which is preliminary data.</text>
</comment>
<reference evidence="1 2" key="2">
    <citation type="submission" date="2013-09" db="EMBL/GenBank/DDBJ databases">
        <title>Whole genome comparison of six Crocosphaera watsonii strains with differing phenotypes.</title>
        <authorList>
            <person name="Bench S.R."/>
            <person name="Heller P."/>
            <person name="Frank I."/>
            <person name="Arciniega M."/>
            <person name="Shilova I.N."/>
            <person name="Zehr J.P."/>
        </authorList>
    </citation>
    <scope>NUCLEOTIDE SEQUENCE [LARGE SCALE GENOMIC DNA]</scope>
    <source>
        <strain evidence="1 2">WH 0005</strain>
    </source>
</reference>